<sequence>MNSFAELSLERNQGTLCATSISIRNGGKGIRVRRFSDTPTSRRYLDDAIEHDDDYKNTAKRDDSEVMGDKLNESALIYQLKPMPKLRVCPVDDSVLEEEKKRRRSQKRIPERKDPLSLRHFESSFGSIPKIGRDGMTIRHQYWSQLGINPTRRELERSSKRSMQRKKGLKVTLNDVEKDRSRDKSILDLFVNWYSSNGKKENRNSSKEDKKRHASFVLNEITPIDTQSDVDDGHITSHKQSSTTSDCNHLEQAKASVRFNHEAELFYIPIHKEYTKHQRNCIWHTREEFVSMVERNLESLYEEMELEVSDKTISADDTPGNDDDIESKEATISDSGVSDEADQPNITMQQKSVQIDTMEMAKTNINSLIFIPNDVHVKVSARARSSHDIRFKYLKHLGIDT</sequence>
<feature type="region of interest" description="Disordered" evidence="1">
    <location>
        <begin position="310"/>
        <end position="346"/>
    </location>
</feature>
<name>A0A024GHL2_9STRA</name>
<dbReference type="EMBL" id="CAIX01000109">
    <property type="protein sequence ID" value="CCI45833.1"/>
    <property type="molecule type" value="Genomic_DNA"/>
</dbReference>
<gene>
    <name evidence="2" type="ORF">BN9_067430</name>
</gene>
<comment type="caution">
    <text evidence="2">The sequence shown here is derived from an EMBL/GenBank/DDBJ whole genome shotgun (WGS) entry which is preliminary data.</text>
</comment>
<dbReference type="Proteomes" id="UP000053237">
    <property type="component" value="Unassembled WGS sequence"/>
</dbReference>
<evidence type="ECO:0000256" key="1">
    <source>
        <dbReference type="SAM" id="MobiDB-lite"/>
    </source>
</evidence>
<reference evidence="2 3" key="1">
    <citation type="submission" date="2012-05" db="EMBL/GenBank/DDBJ databases">
        <title>Recombination and specialization in a pathogen metapopulation.</title>
        <authorList>
            <person name="Gardiner A."/>
            <person name="Kemen E."/>
            <person name="Schultz-Larsen T."/>
            <person name="MacLean D."/>
            <person name="Van Oosterhout C."/>
            <person name="Jones J.D.G."/>
        </authorList>
    </citation>
    <scope>NUCLEOTIDE SEQUENCE [LARGE SCALE GENOMIC DNA]</scope>
    <source>
        <strain evidence="2 3">Ac Nc2</strain>
    </source>
</reference>
<feature type="compositionally biased region" description="Polar residues" evidence="1">
    <location>
        <begin position="238"/>
        <end position="247"/>
    </location>
</feature>
<evidence type="ECO:0000313" key="3">
    <source>
        <dbReference type="Proteomes" id="UP000053237"/>
    </source>
</evidence>
<dbReference type="OrthoDB" id="77944at2759"/>
<dbReference type="InParanoid" id="A0A024GHL2"/>
<protein>
    <submittedName>
        <fullName evidence="2">Uncharacterized protein</fullName>
    </submittedName>
</protein>
<proteinExistence type="predicted"/>
<dbReference type="AlphaFoldDB" id="A0A024GHL2"/>
<accession>A0A024GHL2</accession>
<keyword evidence="3" id="KW-1185">Reference proteome</keyword>
<feature type="region of interest" description="Disordered" evidence="1">
    <location>
        <begin position="227"/>
        <end position="247"/>
    </location>
</feature>
<evidence type="ECO:0000313" key="2">
    <source>
        <dbReference type="EMBL" id="CCI45833.1"/>
    </source>
</evidence>
<organism evidence="2 3">
    <name type="scientific">Albugo candida</name>
    <dbReference type="NCBI Taxonomy" id="65357"/>
    <lineage>
        <taxon>Eukaryota</taxon>
        <taxon>Sar</taxon>
        <taxon>Stramenopiles</taxon>
        <taxon>Oomycota</taxon>
        <taxon>Peronosporomycetes</taxon>
        <taxon>Albuginales</taxon>
        <taxon>Albuginaceae</taxon>
        <taxon>Albugo</taxon>
    </lineage>
</organism>